<name>A0ABQ4XTX2_9ASTR</name>
<dbReference type="EMBL" id="BQNB010009820">
    <property type="protein sequence ID" value="GJS68848.1"/>
    <property type="molecule type" value="Genomic_DNA"/>
</dbReference>
<gene>
    <name evidence="1" type="ORF">Tco_0683413</name>
</gene>
<dbReference type="Proteomes" id="UP001151760">
    <property type="component" value="Unassembled WGS sequence"/>
</dbReference>
<sequence>MFDDDYSVDDESDDDGNACVEIKLITPIHSVATIPVGGNQSGGYVPSAAKGLSTRDLTGDAIDKDFFPFDLGPYYATCLKDGVVAGSYEFLTPGDMVRIEALTDDRLAGKINVLHCLMMLKSFQQRLTSFQGLESQVSGLKKQVTDLNDKVIASDTAFVKDKAKGKEQKKKIKSFSKSLDQFTAEAARLASDLNQARSLFRKFLASDEFSRVQHELLSLTASADFERGRLLKATSLVATIIYPFLNKFEDHSAHPLSFIVEVEPDRLARLAVVPTPRVVSVSPPLLKELNITPAPSSVELFTKDAPPSSTAASEQMEESLSVMGVAHRVCEDVNRVESSSIQESWFASSSSTDVVIALCVRKKERGSPWDSCIAVQAFVGLSGLSLLLSRIYVVMLWLQNLQELWLQTFLALLQHVLV</sequence>
<reference evidence="1" key="1">
    <citation type="journal article" date="2022" name="Int. J. Mol. Sci.">
        <title>Draft Genome of Tanacetum Coccineum: Genomic Comparison of Closely Related Tanacetum-Family Plants.</title>
        <authorList>
            <person name="Yamashiro T."/>
            <person name="Shiraishi A."/>
            <person name="Nakayama K."/>
            <person name="Satake H."/>
        </authorList>
    </citation>
    <scope>NUCLEOTIDE SEQUENCE</scope>
</reference>
<evidence type="ECO:0000313" key="2">
    <source>
        <dbReference type="Proteomes" id="UP001151760"/>
    </source>
</evidence>
<proteinExistence type="predicted"/>
<accession>A0ABQ4XTX2</accession>
<evidence type="ECO:0000313" key="1">
    <source>
        <dbReference type="EMBL" id="GJS68848.1"/>
    </source>
</evidence>
<protein>
    <submittedName>
        <fullName evidence="1">Uncharacterized protein</fullName>
    </submittedName>
</protein>
<organism evidence="1 2">
    <name type="scientific">Tanacetum coccineum</name>
    <dbReference type="NCBI Taxonomy" id="301880"/>
    <lineage>
        <taxon>Eukaryota</taxon>
        <taxon>Viridiplantae</taxon>
        <taxon>Streptophyta</taxon>
        <taxon>Embryophyta</taxon>
        <taxon>Tracheophyta</taxon>
        <taxon>Spermatophyta</taxon>
        <taxon>Magnoliopsida</taxon>
        <taxon>eudicotyledons</taxon>
        <taxon>Gunneridae</taxon>
        <taxon>Pentapetalae</taxon>
        <taxon>asterids</taxon>
        <taxon>campanulids</taxon>
        <taxon>Asterales</taxon>
        <taxon>Asteraceae</taxon>
        <taxon>Asteroideae</taxon>
        <taxon>Anthemideae</taxon>
        <taxon>Anthemidinae</taxon>
        <taxon>Tanacetum</taxon>
    </lineage>
</organism>
<keyword evidence="2" id="KW-1185">Reference proteome</keyword>
<reference evidence="1" key="2">
    <citation type="submission" date="2022-01" db="EMBL/GenBank/DDBJ databases">
        <authorList>
            <person name="Yamashiro T."/>
            <person name="Shiraishi A."/>
            <person name="Satake H."/>
            <person name="Nakayama K."/>
        </authorList>
    </citation>
    <scope>NUCLEOTIDE SEQUENCE</scope>
</reference>
<comment type="caution">
    <text evidence="1">The sequence shown here is derived from an EMBL/GenBank/DDBJ whole genome shotgun (WGS) entry which is preliminary data.</text>
</comment>